<dbReference type="GO" id="GO:0003700">
    <property type="term" value="F:DNA-binding transcription factor activity"/>
    <property type="evidence" value="ECO:0007669"/>
    <property type="project" value="TreeGrafter"/>
</dbReference>
<name>A0A6M1TNB9_9RHOB</name>
<dbReference type="Gene3D" id="1.10.357.10">
    <property type="entry name" value="Tetracycline Repressor, domain 2"/>
    <property type="match status" value="1"/>
</dbReference>
<dbReference type="PRINTS" id="PR00455">
    <property type="entry name" value="HTHTETR"/>
</dbReference>
<evidence type="ECO:0000256" key="2">
    <source>
        <dbReference type="ARBA" id="ARBA00023125"/>
    </source>
</evidence>
<dbReference type="Gene3D" id="1.10.10.60">
    <property type="entry name" value="Homeodomain-like"/>
    <property type="match status" value="1"/>
</dbReference>
<dbReference type="Proteomes" id="UP000474758">
    <property type="component" value="Unassembled WGS sequence"/>
</dbReference>
<feature type="DNA-binding region" description="H-T-H motif" evidence="4">
    <location>
        <begin position="35"/>
        <end position="54"/>
    </location>
</feature>
<sequence length="207" mass="22731">MALRSPGRPKDLEKREAILDAAQSLFAERGIDGVAIEAIAARSGVSKVTVYGHFGDKATIFDSIVERETERLREKLATRIPDDGTLEDRLTGFGMALIYMLTQPCHLALDRAVSLEAQRNPTLGRRFFDAGPGQVRKLLSAMIAEAQAQGRLAVDDPDYAAEDLLALWLGFDAMERRFCGGCDHSDADIRAHVLRAVRLFLRGHAPA</sequence>
<dbReference type="PANTHER" id="PTHR30055:SF146">
    <property type="entry name" value="HTH-TYPE TRANSCRIPTIONAL DUAL REGULATOR CECR"/>
    <property type="match status" value="1"/>
</dbReference>
<dbReference type="RefSeq" id="WP_165046675.1">
    <property type="nucleotide sequence ID" value="NZ_JAALFE010000001.1"/>
</dbReference>
<dbReference type="InterPro" id="IPR039536">
    <property type="entry name" value="TetR_C_Proteobacteria"/>
</dbReference>
<accession>A0A6M1TNB9</accession>
<reference evidence="6 7" key="1">
    <citation type="submission" date="2020-02" db="EMBL/GenBank/DDBJ databases">
        <title>Rhodobacter translucens sp. nov., a novel bacterium isolated from activated sludge.</title>
        <authorList>
            <person name="Liu J."/>
        </authorList>
    </citation>
    <scope>NUCLEOTIDE SEQUENCE [LARGE SCALE GENOMIC DNA]</scope>
    <source>
        <strain evidence="6 7">HX-7-19</strain>
    </source>
</reference>
<dbReference type="SUPFAM" id="SSF46689">
    <property type="entry name" value="Homeodomain-like"/>
    <property type="match status" value="1"/>
</dbReference>
<keyword evidence="7" id="KW-1185">Reference proteome</keyword>
<dbReference type="InterPro" id="IPR009057">
    <property type="entry name" value="Homeodomain-like_sf"/>
</dbReference>
<dbReference type="GO" id="GO:0000976">
    <property type="term" value="F:transcription cis-regulatory region binding"/>
    <property type="evidence" value="ECO:0007669"/>
    <property type="project" value="TreeGrafter"/>
</dbReference>
<protein>
    <submittedName>
        <fullName evidence="6">TetR/AcrR family transcriptional regulator</fullName>
    </submittedName>
</protein>
<dbReference type="InterPro" id="IPR050109">
    <property type="entry name" value="HTH-type_TetR-like_transc_reg"/>
</dbReference>
<evidence type="ECO:0000256" key="4">
    <source>
        <dbReference type="PROSITE-ProRule" id="PRU00335"/>
    </source>
</evidence>
<dbReference type="FunFam" id="1.10.10.60:FF:000141">
    <property type="entry name" value="TetR family transcriptional regulator"/>
    <property type="match status" value="1"/>
</dbReference>
<keyword evidence="3" id="KW-0804">Transcription</keyword>
<dbReference type="PROSITE" id="PS50977">
    <property type="entry name" value="HTH_TETR_2"/>
    <property type="match status" value="1"/>
</dbReference>
<dbReference type="EMBL" id="JAALFE010000001">
    <property type="protein sequence ID" value="NGQ89588.1"/>
    <property type="molecule type" value="Genomic_DNA"/>
</dbReference>
<dbReference type="InterPro" id="IPR001647">
    <property type="entry name" value="HTH_TetR"/>
</dbReference>
<keyword evidence="1" id="KW-0805">Transcription regulation</keyword>
<dbReference type="Pfam" id="PF00440">
    <property type="entry name" value="TetR_N"/>
    <property type="match status" value="1"/>
</dbReference>
<evidence type="ECO:0000313" key="7">
    <source>
        <dbReference type="Proteomes" id="UP000474758"/>
    </source>
</evidence>
<evidence type="ECO:0000313" key="6">
    <source>
        <dbReference type="EMBL" id="NGQ89588.1"/>
    </source>
</evidence>
<dbReference type="Pfam" id="PF14246">
    <property type="entry name" value="TetR_C_7"/>
    <property type="match status" value="1"/>
</dbReference>
<dbReference type="AlphaFoldDB" id="A0A6M1TNB9"/>
<dbReference type="SUPFAM" id="SSF48498">
    <property type="entry name" value="Tetracyclin repressor-like, C-terminal domain"/>
    <property type="match status" value="1"/>
</dbReference>
<evidence type="ECO:0000256" key="1">
    <source>
        <dbReference type="ARBA" id="ARBA00023015"/>
    </source>
</evidence>
<evidence type="ECO:0000256" key="3">
    <source>
        <dbReference type="ARBA" id="ARBA00023163"/>
    </source>
</evidence>
<gene>
    <name evidence="6" type="ORF">G5V65_01665</name>
</gene>
<dbReference type="InterPro" id="IPR036271">
    <property type="entry name" value="Tet_transcr_reg_TetR-rel_C_sf"/>
</dbReference>
<dbReference type="PANTHER" id="PTHR30055">
    <property type="entry name" value="HTH-TYPE TRANSCRIPTIONAL REGULATOR RUTR"/>
    <property type="match status" value="1"/>
</dbReference>
<organism evidence="6 7">
    <name type="scientific">Paragemmobacter kunshanensis</name>
    <dbReference type="NCBI Taxonomy" id="2583234"/>
    <lineage>
        <taxon>Bacteria</taxon>
        <taxon>Pseudomonadati</taxon>
        <taxon>Pseudomonadota</taxon>
        <taxon>Alphaproteobacteria</taxon>
        <taxon>Rhodobacterales</taxon>
        <taxon>Paracoccaceae</taxon>
        <taxon>Paragemmobacter</taxon>
    </lineage>
</organism>
<proteinExistence type="predicted"/>
<comment type="caution">
    <text evidence="6">The sequence shown here is derived from an EMBL/GenBank/DDBJ whole genome shotgun (WGS) entry which is preliminary data.</text>
</comment>
<keyword evidence="2 4" id="KW-0238">DNA-binding</keyword>
<evidence type="ECO:0000259" key="5">
    <source>
        <dbReference type="PROSITE" id="PS50977"/>
    </source>
</evidence>
<feature type="domain" description="HTH tetR-type" evidence="5">
    <location>
        <begin position="12"/>
        <end position="72"/>
    </location>
</feature>